<dbReference type="KEGG" id="fcl:A4G17_04375"/>
<name>A0AAE6X6C4_9PAST</name>
<proteinExistence type="predicted"/>
<evidence type="ECO:0000313" key="1">
    <source>
        <dbReference type="EMBL" id="QIM64721.1"/>
    </source>
</evidence>
<dbReference type="EMBL" id="CP015029">
    <property type="protein sequence ID" value="QIM64721.1"/>
    <property type="molecule type" value="Genomic_DNA"/>
</dbReference>
<accession>A0AAE6X6C4</accession>
<dbReference type="AlphaFoldDB" id="A0AAE6X6C4"/>
<sequence>MNILSLITKSVANYTLFHNEIHALQSVTLVVSFTKPILSPFPKQKPLALYSTEYLQGVQ</sequence>
<organism evidence="1 2">
    <name type="scientific">Frederiksenia canicola</name>
    <dbReference type="NCBI Taxonomy" id="123824"/>
    <lineage>
        <taxon>Bacteria</taxon>
        <taxon>Pseudomonadati</taxon>
        <taxon>Pseudomonadota</taxon>
        <taxon>Gammaproteobacteria</taxon>
        <taxon>Pasteurellales</taxon>
        <taxon>Pasteurellaceae</taxon>
        <taxon>Frederiksenia</taxon>
    </lineage>
</organism>
<reference evidence="1 2" key="1">
    <citation type="submission" date="2016-03" db="EMBL/GenBank/DDBJ databases">
        <authorList>
            <person name="Hansen M.J."/>
            <person name="Bojesen A.M."/>
            <person name="Planet P."/>
        </authorList>
    </citation>
    <scope>NUCLEOTIDE SEQUENCE [LARGE SCALE GENOMIC DNA]</scope>
    <source>
        <strain evidence="1 2">HPA 21</strain>
    </source>
</reference>
<gene>
    <name evidence="1" type="ORF">A4G17_04375</name>
</gene>
<protein>
    <submittedName>
        <fullName evidence="1">Uncharacterized protein</fullName>
    </submittedName>
</protein>
<dbReference type="Proteomes" id="UP000502287">
    <property type="component" value="Chromosome"/>
</dbReference>
<evidence type="ECO:0000313" key="2">
    <source>
        <dbReference type="Proteomes" id="UP000502287"/>
    </source>
</evidence>